<dbReference type="Proteomes" id="UP000051565">
    <property type="component" value="Unassembled WGS sequence"/>
</dbReference>
<reference evidence="2 3" key="1">
    <citation type="journal article" date="2015" name="Genome Announc.">
        <title>Expanding the biotechnology potential of lactobacilli through comparative genomics of 213 strains and associated genera.</title>
        <authorList>
            <person name="Sun Z."/>
            <person name="Harris H.M."/>
            <person name="McCann A."/>
            <person name="Guo C."/>
            <person name="Argimon S."/>
            <person name="Zhang W."/>
            <person name="Yang X."/>
            <person name="Jeffery I.B."/>
            <person name="Cooney J.C."/>
            <person name="Kagawa T.F."/>
            <person name="Liu W."/>
            <person name="Song Y."/>
            <person name="Salvetti E."/>
            <person name="Wrobel A."/>
            <person name="Rasinkangas P."/>
            <person name="Parkhill J."/>
            <person name="Rea M.C."/>
            <person name="O'Sullivan O."/>
            <person name="Ritari J."/>
            <person name="Douillard F.P."/>
            <person name="Paul Ross R."/>
            <person name="Yang R."/>
            <person name="Briner A.E."/>
            <person name="Felis G.E."/>
            <person name="de Vos W.M."/>
            <person name="Barrangou R."/>
            <person name="Klaenhammer T.R."/>
            <person name="Caufield P.W."/>
            <person name="Cui Y."/>
            <person name="Zhang H."/>
            <person name="O'Toole P.W."/>
        </authorList>
    </citation>
    <scope>NUCLEOTIDE SEQUENCE [LARGE SCALE GENOMIC DNA]</scope>
    <source>
        <strain evidence="2 3">DSM 20690</strain>
    </source>
</reference>
<protein>
    <submittedName>
        <fullName evidence="2">Uncharacterized protein</fullName>
    </submittedName>
</protein>
<dbReference type="PATRIC" id="fig|1122148.6.peg.1294"/>
<feature type="transmembrane region" description="Helical" evidence="1">
    <location>
        <begin position="6"/>
        <end position="33"/>
    </location>
</feature>
<proteinExistence type="predicted"/>
<organism evidence="2 3">
    <name type="scientific">Fructilactobacillus lindneri DSM 20690 = JCM 11027</name>
    <dbReference type="NCBI Taxonomy" id="1122148"/>
    <lineage>
        <taxon>Bacteria</taxon>
        <taxon>Bacillati</taxon>
        <taxon>Bacillota</taxon>
        <taxon>Bacilli</taxon>
        <taxon>Lactobacillales</taxon>
        <taxon>Lactobacillaceae</taxon>
        <taxon>Fructilactobacillus</taxon>
    </lineage>
</organism>
<dbReference type="STRING" id="53444.AYR59_04520"/>
<gene>
    <name evidence="2" type="ORF">IV52_GL001258</name>
</gene>
<keyword evidence="1" id="KW-0812">Transmembrane</keyword>
<comment type="caution">
    <text evidence="2">The sequence shown here is derived from an EMBL/GenBank/DDBJ whole genome shotgun (WGS) entry which is preliminary data.</text>
</comment>
<dbReference type="RefSeq" id="WP_054646894.1">
    <property type="nucleotide sequence ID" value="NZ_FUXS01000011.1"/>
</dbReference>
<dbReference type="AlphaFoldDB" id="A0A0R2JME8"/>
<dbReference type="EMBL" id="JQBT01000035">
    <property type="protein sequence ID" value="KRN78321.1"/>
    <property type="molecule type" value="Genomic_DNA"/>
</dbReference>
<keyword evidence="3" id="KW-1185">Reference proteome</keyword>
<keyword evidence="1" id="KW-1133">Transmembrane helix</keyword>
<accession>A0A0R2JME8</accession>
<evidence type="ECO:0000313" key="3">
    <source>
        <dbReference type="Proteomes" id="UP000051565"/>
    </source>
</evidence>
<name>A0A0R2JME8_9LACO</name>
<evidence type="ECO:0000256" key="1">
    <source>
        <dbReference type="SAM" id="Phobius"/>
    </source>
</evidence>
<keyword evidence="1" id="KW-0472">Membrane</keyword>
<sequence>MMAEIPAWVMYIAIFIFAAFYGKYVIYAIVSFFKFLKDDIEEMISNPRYYFKDFFGGPND</sequence>
<evidence type="ECO:0000313" key="2">
    <source>
        <dbReference type="EMBL" id="KRN78321.1"/>
    </source>
</evidence>